<dbReference type="PANTHER" id="PTHR34407">
    <property type="entry name" value="EXPRESSED PROTEIN"/>
    <property type="match status" value="1"/>
</dbReference>
<evidence type="ECO:0000313" key="4">
    <source>
        <dbReference type="Proteomes" id="UP000505355"/>
    </source>
</evidence>
<dbReference type="Pfam" id="PF13472">
    <property type="entry name" value="Lipase_GDSL_2"/>
    <property type="match status" value="1"/>
</dbReference>
<proteinExistence type="predicted"/>
<dbReference type="CDD" id="cd00229">
    <property type="entry name" value="SGNH_hydrolase"/>
    <property type="match status" value="1"/>
</dbReference>
<sequence>MKKIIALLILIGFAATSYAKFTDSLKSEAYISHFGNLVNINYRIKTEKNATVAFFGGSITNMVGWRDMVCKYLSSTYPDTHFNFINAGIPSLGSLPHAFRLDKDVLSKGRIDLLFIESAVNDRVNGTNEQTQRRALEGIVRHTLTANPNTNIVLMAFVDPDKIDDYKAGKIPPEVQVHQDLAEKYHLPFINLAKEVNDRIAAGEFNWKDDFKNLHPSPFGQGIYLRSMRQLLQDELSKSAPAKLVAAPLPKATDDFNYVNGTYLDIHQAIKLNGFTLNENWKPTDSTHTRDGFVNVPMLTATQAGSSLELPFTGRTVGISIISGPDAGRIKYSIDGKLQPELELYTQWSKSLHLPWYLILGDGLSSGNHVLKLEVSDQHNEKSKGTACRIVYFLVNK</sequence>
<dbReference type="Gene3D" id="2.60.120.260">
    <property type="entry name" value="Galactose-binding domain-like"/>
    <property type="match status" value="1"/>
</dbReference>
<accession>A0A7D4TQX8</accession>
<dbReference type="GO" id="GO:0016788">
    <property type="term" value="F:hydrolase activity, acting on ester bonds"/>
    <property type="evidence" value="ECO:0007669"/>
    <property type="project" value="UniProtKB-ARBA"/>
</dbReference>
<feature type="domain" description="SGNH hydrolase-type esterase" evidence="2">
    <location>
        <begin position="54"/>
        <end position="221"/>
    </location>
</feature>
<feature type="signal peptide" evidence="1">
    <location>
        <begin position="1"/>
        <end position="19"/>
    </location>
</feature>
<organism evidence="3 4">
    <name type="scientific">Mucilaginibacter mali</name>
    <dbReference type="NCBI Taxonomy" id="2740462"/>
    <lineage>
        <taxon>Bacteria</taxon>
        <taxon>Pseudomonadati</taxon>
        <taxon>Bacteroidota</taxon>
        <taxon>Sphingobacteriia</taxon>
        <taxon>Sphingobacteriales</taxon>
        <taxon>Sphingobacteriaceae</taxon>
        <taxon>Mucilaginibacter</taxon>
    </lineage>
</organism>
<evidence type="ECO:0000259" key="2">
    <source>
        <dbReference type="Pfam" id="PF13472"/>
    </source>
</evidence>
<evidence type="ECO:0000256" key="1">
    <source>
        <dbReference type="SAM" id="SignalP"/>
    </source>
</evidence>
<dbReference type="KEGG" id="mmab:HQ865_18725"/>
<dbReference type="InterPro" id="IPR013830">
    <property type="entry name" value="SGNH_hydro"/>
</dbReference>
<dbReference type="EMBL" id="CP054139">
    <property type="protein sequence ID" value="QKJ31714.1"/>
    <property type="molecule type" value="Genomic_DNA"/>
</dbReference>
<dbReference type="SUPFAM" id="SSF52266">
    <property type="entry name" value="SGNH hydrolase"/>
    <property type="match status" value="1"/>
</dbReference>
<dbReference type="InterPro" id="IPR036514">
    <property type="entry name" value="SGNH_hydro_sf"/>
</dbReference>
<keyword evidence="4" id="KW-1185">Reference proteome</keyword>
<dbReference type="RefSeq" id="WP_173416373.1">
    <property type="nucleotide sequence ID" value="NZ_CP054139.1"/>
</dbReference>
<reference evidence="3 4" key="1">
    <citation type="submission" date="2020-05" db="EMBL/GenBank/DDBJ databases">
        <title>Mucilaginibacter mali sp. nov.</title>
        <authorList>
            <person name="Kim H.S."/>
            <person name="Lee K.C."/>
            <person name="Suh M.K."/>
            <person name="Kim J.-S."/>
            <person name="Han K.-I."/>
            <person name="Eom M.K."/>
            <person name="Shin Y.K."/>
            <person name="Lee J.-S."/>
        </authorList>
    </citation>
    <scope>NUCLEOTIDE SEQUENCE [LARGE SCALE GENOMIC DNA]</scope>
    <source>
        <strain evidence="3 4">G2-14</strain>
    </source>
</reference>
<dbReference type="Gene3D" id="3.40.50.1110">
    <property type="entry name" value="SGNH hydrolase"/>
    <property type="match status" value="1"/>
</dbReference>
<gene>
    <name evidence="3" type="ORF">HQ865_18725</name>
</gene>
<feature type="chain" id="PRO_5028946898" description="SGNH hydrolase-type esterase domain-containing protein" evidence="1">
    <location>
        <begin position="20"/>
        <end position="397"/>
    </location>
</feature>
<name>A0A7D4TQX8_9SPHI</name>
<evidence type="ECO:0000313" key="3">
    <source>
        <dbReference type="EMBL" id="QKJ31714.1"/>
    </source>
</evidence>
<keyword evidence="1" id="KW-0732">Signal</keyword>
<dbReference type="PANTHER" id="PTHR34407:SF1">
    <property type="entry name" value="SGNH HYDROLASE-TYPE ESTERASE DOMAIN-CONTAINING PROTEIN"/>
    <property type="match status" value="1"/>
</dbReference>
<protein>
    <recommendedName>
        <fullName evidence="2">SGNH hydrolase-type esterase domain-containing protein</fullName>
    </recommendedName>
</protein>
<dbReference type="AlphaFoldDB" id="A0A7D4TQX8"/>
<dbReference type="Proteomes" id="UP000505355">
    <property type="component" value="Chromosome"/>
</dbReference>